<evidence type="ECO:0000313" key="2">
    <source>
        <dbReference type="Proteomes" id="UP000005615"/>
    </source>
</evidence>
<organism evidence="1 2">
    <name type="scientific">Aequoribacter fuscus</name>
    <dbReference type="NCBI Taxonomy" id="2518989"/>
    <lineage>
        <taxon>Bacteria</taxon>
        <taxon>Pseudomonadati</taxon>
        <taxon>Pseudomonadota</taxon>
        <taxon>Gammaproteobacteria</taxon>
        <taxon>Cellvibrionales</taxon>
        <taxon>Halieaceae</taxon>
        <taxon>Aequoribacter</taxon>
    </lineage>
</organism>
<dbReference type="EMBL" id="AEIG01000026">
    <property type="protein sequence ID" value="EGG29925.1"/>
    <property type="molecule type" value="Genomic_DNA"/>
</dbReference>
<dbReference type="Proteomes" id="UP000005615">
    <property type="component" value="Unassembled WGS sequence"/>
</dbReference>
<keyword evidence="2" id="KW-1185">Reference proteome</keyword>
<comment type="caution">
    <text evidence="1">The sequence shown here is derived from an EMBL/GenBank/DDBJ whole genome shotgun (WGS) entry which is preliminary data.</text>
</comment>
<proteinExistence type="predicted"/>
<name>F3L0Y0_9GAMM</name>
<evidence type="ECO:0000313" key="1">
    <source>
        <dbReference type="EMBL" id="EGG29925.1"/>
    </source>
</evidence>
<reference evidence="1 2" key="1">
    <citation type="journal article" date="2011" name="J. Bacteriol.">
        <title>Genome sequence of strain IMCC3088, a proteorhodopsin-containing marine bacterium belonging to the OM60/NOR5 clade.</title>
        <authorList>
            <person name="Jang Y."/>
            <person name="Oh H.M."/>
            <person name="Kang I."/>
            <person name="Lee K."/>
            <person name="Yang S.J."/>
            <person name="Cho J.C."/>
        </authorList>
    </citation>
    <scope>NUCLEOTIDE SEQUENCE [LARGE SCALE GENOMIC DNA]</scope>
    <source>
        <strain evidence="1 2">IMCC3088</strain>
    </source>
</reference>
<protein>
    <submittedName>
        <fullName evidence="1">Uncharacterized protein</fullName>
    </submittedName>
</protein>
<dbReference type="AlphaFoldDB" id="F3L0Y0"/>
<dbReference type="STRING" id="2518989.IMCC3088_1072"/>
<sequence>MNGFAAAADVSLPVVIVWDFELNLVPARATKLHYDVSLVEKIIIKFCGAECTAAFRTLKSVILPFVKH</sequence>
<accession>F3L0Y0</accession>
<gene>
    <name evidence="1" type="ORF">IMCC3088_1072</name>
</gene>